<protein>
    <recommendedName>
        <fullName evidence="4 6">Regulatory protein RecX</fullName>
    </recommendedName>
</protein>
<dbReference type="Pfam" id="PF21981">
    <property type="entry name" value="RecX_HTH3"/>
    <property type="match status" value="2"/>
</dbReference>
<dbReference type="Pfam" id="PF02631">
    <property type="entry name" value="RecX_HTH2"/>
    <property type="match status" value="1"/>
</dbReference>
<reference evidence="11" key="1">
    <citation type="journal article" date="2019" name="Int. J. Syst. Evol. Microbiol.">
        <title>The Global Catalogue of Microorganisms (GCM) 10K type strain sequencing project: providing services to taxonomists for standard genome sequencing and annotation.</title>
        <authorList>
            <consortium name="The Broad Institute Genomics Platform"/>
            <consortium name="The Broad Institute Genome Sequencing Center for Infectious Disease"/>
            <person name="Wu L."/>
            <person name="Ma J."/>
        </authorList>
    </citation>
    <scope>NUCLEOTIDE SEQUENCE [LARGE SCALE GENOMIC DNA]</scope>
    <source>
        <strain evidence="11">CCM 8936</strain>
    </source>
</reference>
<name>A0ABW4BX13_9LACO</name>
<dbReference type="HAMAP" id="MF_01114">
    <property type="entry name" value="RecX"/>
    <property type="match status" value="1"/>
</dbReference>
<comment type="caution">
    <text evidence="10">The sequence shown here is derived from an EMBL/GenBank/DDBJ whole genome shotgun (WGS) entry which is preliminary data.</text>
</comment>
<dbReference type="Pfam" id="PF21982">
    <property type="entry name" value="RecX_HTH1"/>
    <property type="match status" value="1"/>
</dbReference>
<dbReference type="Proteomes" id="UP001597251">
    <property type="component" value="Unassembled WGS sequence"/>
</dbReference>
<keyword evidence="11" id="KW-1185">Reference proteome</keyword>
<evidence type="ECO:0000313" key="10">
    <source>
        <dbReference type="EMBL" id="MFD1419275.1"/>
    </source>
</evidence>
<gene>
    <name evidence="6 10" type="primary">recX</name>
    <name evidence="10" type="ORF">ACFQ42_11025</name>
</gene>
<accession>A0ABW4BX13</accession>
<dbReference type="PANTHER" id="PTHR33602:SF1">
    <property type="entry name" value="REGULATORY PROTEIN RECX FAMILY PROTEIN"/>
    <property type="match status" value="1"/>
</dbReference>
<evidence type="ECO:0000256" key="3">
    <source>
        <dbReference type="ARBA" id="ARBA00009695"/>
    </source>
</evidence>
<dbReference type="InterPro" id="IPR053925">
    <property type="entry name" value="RecX_HTH_3rd"/>
</dbReference>
<dbReference type="Gene3D" id="1.10.10.10">
    <property type="entry name" value="Winged helix-like DNA-binding domain superfamily/Winged helix DNA-binding domain"/>
    <property type="match status" value="4"/>
</dbReference>
<comment type="similarity">
    <text evidence="3 6">Belongs to the RecX family.</text>
</comment>
<evidence type="ECO:0000256" key="4">
    <source>
        <dbReference type="ARBA" id="ARBA00018111"/>
    </source>
</evidence>
<dbReference type="InterPro" id="IPR053926">
    <property type="entry name" value="RecX_HTH_1st"/>
</dbReference>
<evidence type="ECO:0000256" key="5">
    <source>
        <dbReference type="ARBA" id="ARBA00022490"/>
    </source>
</evidence>
<evidence type="ECO:0000256" key="1">
    <source>
        <dbReference type="ARBA" id="ARBA00003529"/>
    </source>
</evidence>
<comment type="subcellular location">
    <subcellularLocation>
        <location evidence="2 6">Cytoplasm</location>
    </subcellularLocation>
</comment>
<dbReference type="PANTHER" id="PTHR33602">
    <property type="entry name" value="REGULATORY PROTEIN RECX FAMILY PROTEIN"/>
    <property type="match status" value="1"/>
</dbReference>
<evidence type="ECO:0000259" key="8">
    <source>
        <dbReference type="Pfam" id="PF21981"/>
    </source>
</evidence>
<comment type="function">
    <text evidence="1 6">Modulates RecA activity.</text>
</comment>
<dbReference type="InterPro" id="IPR036388">
    <property type="entry name" value="WH-like_DNA-bd_sf"/>
</dbReference>
<dbReference type="NCBIfam" id="NF010733">
    <property type="entry name" value="PRK14135.1"/>
    <property type="match status" value="1"/>
</dbReference>
<evidence type="ECO:0000259" key="7">
    <source>
        <dbReference type="Pfam" id="PF02631"/>
    </source>
</evidence>
<evidence type="ECO:0000256" key="6">
    <source>
        <dbReference type="HAMAP-Rule" id="MF_01114"/>
    </source>
</evidence>
<keyword evidence="5 6" id="KW-0963">Cytoplasm</keyword>
<proteinExistence type="inferred from homology"/>
<dbReference type="RefSeq" id="WP_125675462.1">
    <property type="nucleotide sequence ID" value="NZ_JBHTOI010000049.1"/>
</dbReference>
<dbReference type="EMBL" id="JBHTOI010000049">
    <property type="protein sequence ID" value="MFD1419275.1"/>
    <property type="molecule type" value="Genomic_DNA"/>
</dbReference>
<dbReference type="InterPro" id="IPR003783">
    <property type="entry name" value="Regulatory_RecX"/>
</dbReference>
<dbReference type="InterPro" id="IPR053924">
    <property type="entry name" value="RecX_HTH_2nd"/>
</dbReference>
<feature type="domain" description="RecX third three-helical" evidence="8">
    <location>
        <begin position="211"/>
        <end position="252"/>
    </location>
</feature>
<feature type="domain" description="RecX third three-helical" evidence="8">
    <location>
        <begin position="153"/>
        <end position="201"/>
    </location>
</feature>
<evidence type="ECO:0000256" key="2">
    <source>
        <dbReference type="ARBA" id="ARBA00004496"/>
    </source>
</evidence>
<feature type="domain" description="RecX second three-helical" evidence="7">
    <location>
        <begin position="107"/>
        <end position="146"/>
    </location>
</feature>
<organism evidence="10 11">
    <name type="scientific">Companilactobacillus keshanensis</name>
    <dbReference type="NCBI Taxonomy" id="2486003"/>
    <lineage>
        <taxon>Bacteria</taxon>
        <taxon>Bacillati</taxon>
        <taxon>Bacillota</taxon>
        <taxon>Bacilli</taxon>
        <taxon>Lactobacillales</taxon>
        <taxon>Lactobacillaceae</taxon>
        <taxon>Companilactobacillus</taxon>
    </lineage>
</organism>
<evidence type="ECO:0000313" key="11">
    <source>
        <dbReference type="Proteomes" id="UP001597251"/>
    </source>
</evidence>
<sequence length="256" mass="29966">MAKVTKVQAQKRKGRYNVFLDGSYAFPVSEATLVEFRLMKDEELTDSQIKEIKNRENINKAYGDAANYLSYQLRTKKEIKDYLFKKEYDYPTIDTVLKKLADLNYLDDESYANSFINTQLNTTINGPKIIEQKMIQKGVPNLIIQDKMAQIDEEKLLDNATEFAEKQVRKQRRASFQQQMTKIKQGLYQKGYSGDIVNEAIDNLDLEKDDDTELENLRKMVDKVSHRYDSRSKLITYLMSKGYRYDAIKQVLNEEE</sequence>
<feature type="domain" description="RecX first three-helical" evidence="9">
    <location>
        <begin position="61"/>
        <end position="100"/>
    </location>
</feature>
<evidence type="ECO:0000259" key="9">
    <source>
        <dbReference type="Pfam" id="PF21982"/>
    </source>
</evidence>